<dbReference type="KEGG" id="mbe:MBM_00060"/>
<evidence type="ECO:0000313" key="7">
    <source>
        <dbReference type="Proteomes" id="UP000006753"/>
    </source>
</evidence>
<proteinExistence type="predicted"/>
<dbReference type="HOGENOM" id="CLU_478231_0_0_1"/>
<protein>
    <recommendedName>
        <fullName evidence="8">Transposase</fullName>
    </recommendedName>
</protein>
<accession>K1X763</accession>
<keyword evidence="4" id="KW-0862">Zinc</keyword>
<dbReference type="GO" id="GO:0005634">
    <property type="term" value="C:nucleus"/>
    <property type="evidence" value="ECO:0007669"/>
    <property type="project" value="UniProtKB-SubCell"/>
</dbReference>
<dbReference type="PANTHER" id="PTHR46481:SF10">
    <property type="entry name" value="ZINC FINGER BED DOMAIN-CONTAINING PROTEIN 39"/>
    <property type="match status" value="1"/>
</dbReference>
<keyword evidence="7" id="KW-1185">Reference proteome</keyword>
<evidence type="ECO:0008006" key="8">
    <source>
        <dbReference type="Google" id="ProtNLM"/>
    </source>
</evidence>
<dbReference type="EMBL" id="JH921428">
    <property type="protein sequence ID" value="EKD20947.1"/>
    <property type="molecule type" value="Genomic_DNA"/>
</dbReference>
<dbReference type="GO" id="GO:0008270">
    <property type="term" value="F:zinc ion binding"/>
    <property type="evidence" value="ECO:0007669"/>
    <property type="project" value="UniProtKB-KW"/>
</dbReference>
<evidence type="ECO:0000256" key="5">
    <source>
        <dbReference type="ARBA" id="ARBA00023242"/>
    </source>
</evidence>
<dbReference type="InterPro" id="IPR012337">
    <property type="entry name" value="RNaseH-like_sf"/>
</dbReference>
<evidence type="ECO:0000256" key="3">
    <source>
        <dbReference type="ARBA" id="ARBA00022771"/>
    </source>
</evidence>
<dbReference type="SUPFAM" id="SSF53098">
    <property type="entry name" value="Ribonuclease H-like"/>
    <property type="match status" value="1"/>
</dbReference>
<keyword evidence="2" id="KW-0479">Metal-binding</keyword>
<evidence type="ECO:0000256" key="1">
    <source>
        <dbReference type="ARBA" id="ARBA00004123"/>
    </source>
</evidence>
<keyword evidence="3" id="KW-0863">Zinc-finger</keyword>
<organism evidence="6 7">
    <name type="scientific">Marssonina brunnea f. sp. multigermtubi (strain MB_m1)</name>
    <name type="common">Marssonina leaf spot fungus</name>
    <dbReference type="NCBI Taxonomy" id="1072389"/>
    <lineage>
        <taxon>Eukaryota</taxon>
        <taxon>Fungi</taxon>
        <taxon>Dikarya</taxon>
        <taxon>Ascomycota</taxon>
        <taxon>Pezizomycotina</taxon>
        <taxon>Leotiomycetes</taxon>
        <taxon>Helotiales</taxon>
        <taxon>Drepanopezizaceae</taxon>
        <taxon>Drepanopeziza</taxon>
    </lineage>
</organism>
<evidence type="ECO:0000256" key="2">
    <source>
        <dbReference type="ARBA" id="ARBA00022723"/>
    </source>
</evidence>
<dbReference type="InParanoid" id="K1X763"/>
<dbReference type="AlphaFoldDB" id="K1X763"/>
<dbReference type="OrthoDB" id="2677621at2759"/>
<evidence type="ECO:0000256" key="4">
    <source>
        <dbReference type="ARBA" id="ARBA00022833"/>
    </source>
</evidence>
<reference evidence="6 7" key="1">
    <citation type="journal article" date="2012" name="BMC Genomics">
        <title>Sequencing the genome of Marssonina brunnea reveals fungus-poplar co-evolution.</title>
        <authorList>
            <person name="Zhu S."/>
            <person name="Cao Y.-Z."/>
            <person name="Jiang C."/>
            <person name="Tan B.-Y."/>
            <person name="Wang Z."/>
            <person name="Feng S."/>
            <person name="Zhang L."/>
            <person name="Su X.-H."/>
            <person name="Brejova B."/>
            <person name="Vinar T."/>
            <person name="Xu M."/>
            <person name="Wang M.-X."/>
            <person name="Zhang S.-G."/>
            <person name="Huang M.-R."/>
            <person name="Wu R."/>
            <person name="Zhou Y."/>
        </authorList>
    </citation>
    <scope>NUCLEOTIDE SEQUENCE [LARGE SCALE GENOMIC DNA]</scope>
    <source>
        <strain evidence="6 7">MB_m1</strain>
    </source>
</reference>
<evidence type="ECO:0000313" key="6">
    <source>
        <dbReference type="EMBL" id="EKD20947.1"/>
    </source>
</evidence>
<name>K1X763_MARBU</name>
<gene>
    <name evidence="6" type="ORF">MBM_00060</name>
</gene>
<sequence length="570" mass="65690">MAAYQLDSIEGIIANTDQLDLIEGIEKSINAADTTAIVAASNPVLGNLGKRKNRSIHADNLAMQAASFTIRFNDGKYLNSDWVDKAFNLDEEVYKEFNLRKDEEENSDIPRDRYVSITDEEMEKVTRQLALTLYNDRLAISSLLANLYPIKPLYVYFSLDKKKYWRAKIRANTDEIEYELPGPAAWWNIKGFEKNAEFEEADCDLILFQRVMQLIWKKDEPAPKLFYGVKDGDTELRSFPNSMLKFMSFDDTPGLLDAPYMRQATSFLFSFAFFVFSHSPLLTYELWFTSPWRFYLRYSQQQEANQNPLRIDWNRKKTSSVWTGFVQAAEKSTGEPIICYKKCDRALKHPKLKASGTKALADHQKTDVCKRVTHLSRGTLSHQDLKSAFRKGVLDVILSTRSSFRIVNNPDWKSLCELQNPHLKLPSASTIKRDLDDRILEINRHLLDNLPANQKLSISLDYWSSTKRYSFIFIHVEFNHTREELARIIHERLTKLGLTERIIAITTDNASSNNTMIKELPKCVEDAFEKKLFISQEIPHVPCIAHVLQLSLKALLGPRLSPTNESLEKH</sequence>
<dbReference type="InterPro" id="IPR052035">
    <property type="entry name" value="ZnF_BED_domain_contain"/>
</dbReference>
<dbReference type="eggNOG" id="KOG1121">
    <property type="taxonomic scope" value="Eukaryota"/>
</dbReference>
<dbReference type="PANTHER" id="PTHR46481">
    <property type="entry name" value="ZINC FINGER BED DOMAIN-CONTAINING PROTEIN 4"/>
    <property type="match status" value="1"/>
</dbReference>
<comment type="subcellular location">
    <subcellularLocation>
        <location evidence="1">Nucleus</location>
    </subcellularLocation>
</comment>
<keyword evidence="5" id="KW-0539">Nucleus</keyword>
<dbReference type="Proteomes" id="UP000006753">
    <property type="component" value="Unassembled WGS sequence"/>
</dbReference>